<feature type="compositionally biased region" description="Low complexity" evidence="1">
    <location>
        <begin position="30"/>
        <end position="56"/>
    </location>
</feature>
<keyword evidence="3" id="KW-1185">Reference proteome</keyword>
<name>A0AAN7IZW1_QUERU</name>
<comment type="caution">
    <text evidence="2">The sequence shown here is derived from an EMBL/GenBank/DDBJ whole genome shotgun (WGS) entry which is preliminary data.</text>
</comment>
<evidence type="ECO:0000313" key="2">
    <source>
        <dbReference type="EMBL" id="KAK4592360.1"/>
    </source>
</evidence>
<reference evidence="2 3" key="1">
    <citation type="journal article" date="2023" name="G3 (Bethesda)">
        <title>A haplotype-resolved chromosome-scale genome for Quercus rubra L. provides insights into the genetics of adaptive traits for red oak species.</title>
        <authorList>
            <person name="Kapoor B."/>
            <person name="Jenkins J."/>
            <person name="Schmutz J."/>
            <person name="Zhebentyayeva T."/>
            <person name="Kuelheim C."/>
            <person name="Coggeshall M."/>
            <person name="Heim C."/>
            <person name="Lasky J.R."/>
            <person name="Leites L."/>
            <person name="Islam-Faridi N."/>
            <person name="Romero-Severson J."/>
            <person name="DeLeo V.L."/>
            <person name="Lucas S.M."/>
            <person name="Lazic D."/>
            <person name="Gailing O."/>
            <person name="Carlson J."/>
            <person name="Staton M."/>
        </authorList>
    </citation>
    <scope>NUCLEOTIDE SEQUENCE [LARGE SCALE GENOMIC DNA]</scope>
    <source>
        <strain evidence="2">Pseudo-F2</strain>
    </source>
</reference>
<accession>A0AAN7IZW1</accession>
<organism evidence="2 3">
    <name type="scientific">Quercus rubra</name>
    <name type="common">Northern red oak</name>
    <name type="synonym">Quercus borealis</name>
    <dbReference type="NCBI Taxonomy" id="3512"/>
    <lineage>
        <taxon>Eukaryota</taxon>
        <taxon>Viridiplantae</taxon>
        <taxon>Streptophyta</taxon>
        <taxon>Embryophyta</taxon>
        <taxon>Tracheophyta</taxon>
        <taxon>Spermatophyta</taxon>
        <taxon>Magnoliopsida</taxon>
        <taxon>eudicotyledons</taxon>
        <taxon>Gunneridae</taxon>
        <taxon>Pentapetalae</taxon>
        <taxon>rosids</taxon>
        <taxon>fabids</taxon>
        <taxon>Fagales</taxon>
        <taxon>Fagaceae</taxon>
        <taxon>Quercus</taxon>
    </lineage>
</organism>
<feature type="compositionally biased region" description="Low complexity" evidence="1">
    <location>
        <begin position="79"/>
        <end position="89"/>
    </location>
</feature>
<dbReference type="AlphaFoldDB" id="A0AAN7IZW1"/>
<feature type="compositionally biased region" description="Basic and acidic residues" evidence="1">
    <location>
        <begin position="62"/>
        <end position="78"/>
    </location>
</feature>
<evidence type="ECO:0000256" key="1">
    <source>
        <dbReference type="SAM" id="MobiDB-lite"/>
    </source>
</evidence>
<dbReference type="Proteomes" id="UP001324115">
    <property type="component" value="Unassembled WGS sequence"/>
</dbReference>
<feature type="compositionally biased region" description="Low complexity" evidence="1">
    <location>
        <begin position="1"/>
        <end position="19"/>
    </location>
</feature>
<dbReference type="EMBL" id="JAXUIC010000004">
    <property type="protein sequence ID" value="KAK4592360.1"/>
    <property type="molecule type" value="Genomic_DNA"/>
</dbReference>
<feature type="compositionally biased region" description="Basic and acidic residues" evidence="1">
    <location>
        <begin position="101"/>
        <end position="121"/>
    </location>
</feature>
<evidence type="ECO:0000313" key="3">
    <source>
        <dbReference type="Proteomes" id="UP001324115"/>
    </source>
</evidence>
<proteinExistence type="predicted"/>
<sequence length="188" mass="19883">MAAPLSSPSPAASSSAMASTPLEANPPPASASASASTKWSNPSDQSSPPSSPSQSQPSPPSHEARSRLSVHERGRSSSDDLAGLLLGSGEVQDWRIVGSARRAERDEGEGRRGVENGDDRGLAAHDSEECVVEAVVRLGDSLAERKWNGEVYAEIRKSLYLEPVDQNDTKPLGPIALTHHWARPLISS</sequence>
<gene>
    <name evidence="2" type="ORF">RGQ29_016770</name>
</gene>
<feature type="region of interest" description="Disordered" evidence="1">
    <location>
        <begin position="1"/>
        <end position="121"/>
    </location>
</feature>
<protein>
    <submittedName>
        <fullName evidence="2">Uncharacterized protein</fullName>
    </submittedName>
</protein>